<dbReference type="Gene3D" id="1.10.287.470">
    <property type="entry name" value="Helix hairpin bin"/>
    <property type="match status" value="1"/>
</dbReference>
<organism evidence="5 6">
    <name type="scientific">Candidatus Sphingobacterium stercoripullorum</name>
    <dbReference type="NCBI Taxonomy" id="2838759"/>
    <lineage>
        <taxon>Bacteria</taxon>
        <taxon>Pseudomonadati</taxon>
        <taxon>Bacteroidota</taxon>
        <taxon>Sphingobacteriia</taxon>
        <taxon>Sphingobacteriales</taxon>
        <taxon>Sphingobacteriaceae</taxon>
        <taxon>Sphingobacterium</taxon>
    </lineage>
</organism>
<keyword evidence="2" id="KW-0813">Transport</keyword>
<sequence length="385" mass="42234">MKTKLFFMLALLLVFTACNRNNAGHSHDDHDHAHEDHDHDNHEHDDEIIISLDQAKQIGLETEEIQPGAFTSVIKVAGNIQSSPGDEQMVVASTSGLIQLLNPSLSVGSAINKGQSIARIQPSNFQEGDPTKRAKNEYLAAKAELDRAENLIKDQIISQKEYESIQLRYQNAKNIYDTQVGQTSNGGGVGVTSPLTGFLKQQLVSHGEYVNMGQPIALIAQNKSLQLQAEVPEKYFHSLNTIQTANFKTSYSDEVFQLSSLDGKVLSFGRSTSGGNPYIPITFQFNNVGAVIPGSFAEVYLLTNPLEDVITVPVSSLTEQQGLYYVYLQEGEEVYKRHEVTIGHNDGERVLIKNGLTAGDQIVTKGVYQVKIAALDGMVPEGHTH</sequence>
<evidence type="ECO:0000259" key="4">
    <source>
        <dbReference type="Pfam" id="PF25967"/>
    </source>
</evidence>
<keyword evidence="3" id="KW-0732">Signal</keyword>
<dbReference type="AlphaFoldDB" id="A0A9D1W6H0"/>
<dbReference type="Pfam" id="PF25967">
    <property type="entry name" value="RND-MFP_C"/>
    <property type="match status" value="1"/>
</dbReference>
<dbReference type="GO" id="GO:0060003">
    <property type="term" value="P:copper ion export"/>
    <property type="evidence" value="ECO:0007669"/>
    <property type="project" value="TreeGrafter"/>
</dbReference>
<dbReference type="PANTHER" id="PTHR30097">
    <property type="entry name" value="CATION EFFLUX SYSTEM PROTEIN CUSB"/>
    <property type="match status" value="1"/>
</dbReference>
<gene>
    <name evidence="5" type="ORF">H9853_00740</name>
</gene>
<dbReference type="NCBIfam" id="TIGR01730">
    <property type="entry name" value="RND_mfp"/>
    <property type="match status" value="1"/>
</dbReference>
<evidence type="ECO:0000256" key="3">
    <source>
        <dbReference type="SAM" id="SignalP"/>
    </source>
</evidence>
<dbReference type="SUPFAM" id="SSF111369">
    <property type="entry name" value="HlyD-like secretion proteins"/>
    <property type="match status" value="1"/>
</dbReference>
<feature type="chain" id="PRO_5038429530" evidence="3">
    <location>
        <begin position="24"/>
        <end position="385"/>
    </location>
</feature>
<dbReference type="Gene3D" id="2.40.50.100">
    <property type="match status" value="1"/>
</dbReference>
<reference evidence="5" key="2">
    <citation type="submission" date="2021-04" db="EMBL/GenBank/DDBJ databases">
        <authorList>
            <person name="Gilroy R."/>
        </authorList>
    </citation>
    <scope>NUCLEOTIDE SEQUENCE</scope>
    <source>
        <strain evidence="5">1719</strain>
    </source>
</reference>
<accession>A0A9D1W6H0</accession>
<dbReference type="GO" id="GO:0030313">
    <property type="term" value="C:cell envelope"/>
    <property type="evidence" value="ECO:0007669"/>
    <property type="project" value="TreeGrafter"/>
</dbReference>
<proteinExistence type="inferred from homology"/>
<name>A0A9D1W6H0_9SPHI</name>
<dbReference type="PANTHER" id="PTHR30097:SF4">
    <property type="entry name" value="SLR6042 PROTEIN"/>
    <property type="match status" value="1"/>
</dbReference>
<dbReference type="GO" id="GO:0022857">
    <property type="term" value="F:transmembrane transporter activity"/>
    <property type="evidence" value="ECO:0007669"/>
    <property type="project" value="InterPro"/>
</dbReference>
<evidence type="ECO:0000256" key="1">
    <source>
        <dbReference type="ARBA" id="ARBA00009477"/>
    </source>
</evidence>
<feature type="signal peptide" evidence="3">
    <location>
        <begin position="1"/>
        <end position="23"/>
    </location>
</feature>
<comment type="similarity">
    <text evidence="1">Belongs to the membrane fusion protein (MFP) (TC 8.A.1) family.</text>
</comment>
<feature type="domain" description="Multidrug resistance protein MdtA-like C-terminal permuted SH3" evidence="4">
    <location>
        <begin position="308"/>
        <end position="367"/>
    </location>
</feature>
<protein>
    <submittedName>
        <fullName evidence="5">Efflux RND transporter periplasmic adaptor subunit</fullName>
    </submittedName>
</protein>
<dbReference type="PROSITE" id="PS51257">
    <property type="entry name" value="PROKAR_LIPOPROTEIN"/>
    <property type="match status" value="1"/>
</dbReference>
<dbReference type="Proteomes" id="UP000824156">
    <property type="component" value="Unassembled WGS sequence"/>
</dbReference>
<dbReference type="InterPro" id="IPR058627">
    <property type="entry name" value="MdtA-like_C"/>
</dbReference>
<dbReference type="InterPro" id="IPR051909">
    <property type="entry name" value="MFP_Cation_Efflux"/>
</dbReference>
<dbReference type="InterPro" id="IPR006143">
    <property type="entry name" value="RND_pump_MFP"/>
</dbReference>
<dbReference type="Gene3D" id="2.40.420.20">
    <property type="match status" value="1"/>
</dbReference>
<reference evidence="5" key="1">
    <citation type="journal article" date="2021" name="PeerJ">
        <title>Extensive microbial diversity within the chicken gut microbiome revealed by metagenomics and culture.</title>
        <authorList>
            <person name="Gilroy R."/>
            <person name="Ravi A."/>
            <person name="Getino M."/>
            <person name="Pursley I."/>
            <person name="Horton D.L."/>
            <person name="Alikhan N.F."/>
            <person name="Baker D."/>
            <person name="Gharbi K."/>
            <person name="Hall N."/>
            <person name="Watson M."/>
            <person name="Adriaenssens E.M."/>
            <person name="Foster-Nyarko E."/>
            <person name="Jarju S."/>
            <person name="Secka A."/>
            <person name="Antonio M."/>
            <person name="Oren A."/>
            <person name="Chaudhuri R.R."/>
            <person name="La Ragione R."/>
            <person name="Hildebrand F."/>
            <person name="Pallen M.J."/>
        </authorList>
    </citation>
    <scope>NUCLEOTIDE SEQUENCE</scope>
    <source>
        <strain evidence="5">1719</strain>
    </source>
</reference>
<dbReference type="GO" id="GO:0015679">
    <property type="term" value="P:plasma membrane copper ion transport"/>
    <property type="evidence" value="ECO:0007669"/>
    <property type="project" value="TreeGrafter"/>
</dbReference>
<dbReference type="GO" id="GO:0016020">
    <property type="term" value="C:membrane"/>
    <property type="evidence" value="ECO:0007669"/>
    <property type="project" value="InterPro"/>
</dbReference>
<evidence type="ECO:0000313" key="5">
    <source>
        <dbReference type="EMBL" id="HIX53525.1"/>
    </source>
</evidence>
<comment type="caution">
    <text evidence="5">The sequence shown here is derived from an EMBL/GenBank/DDBJ whole genome shotgun (WGS) entry which is preliminary data.</text>
</comment>
<evidence type="ECO:0000256" key="2">
    <source>
        <dbReference type="ARBA" id="ARBA00022448"/>
    </source>
</evidence>
<dbReference type="EMBL" id="DXEZ01000018">
    <property type="protein sequence ID" value="HIX53525.1"/>
    <property type="molecule type" value="Genomic_DNA"/>
</dbReference>
<evidence type="ECO:0000313" key="6">
    <source>
        <dbReference type="Proteomes" id="UP000824156"/>
    </source>
</evidence>